<dbReference type="Gene3D" id="2.160.20.10">
    <property type="entry name" value="Single-stranded right-handed beta-helix, Pectin lyase-like"/>
    <property type="match status" value="1"/>
</dbReference>
<dbReference type="Proteomes" id="UP000447434">
    <property type="component" value="Chromosome 3"/>
</dbReference>
<evidence type="ECO:0000256" key="1">
    <source>
        <dbReference type="ARBA" id="ARBA00004191"/>
    </source>
</evidence>
<dbReference type="InterPro" id="IPR012334">
    <property type="entry name" value="Pectin_lyas_fold"/>
</dbReference>
<evidence type="ECO:0000256" key="2">
    <source>
        <dbReference type="ARBA" id="ARBA00022512"/>
    </source>
</evidence>
<evidence type="ECO:0000313" key="3">
    <source>
        <dbReference type="EMBL" id="KAE9617180.1"/>
    </source>
</evidence>
<organism evidence="3 4">
    <name type="scientific">Lupinus albus</name>
    <name type="common">White lupine</name>
    <name type="synonym">Lupinus termis</name>
    <dbReference type="NCBI Taxonomy" id="3870"/>
    <lineage>
        <taxon>Eukaryota</taxon>
        <taxon>Viridiplantae</taxon>
        <taxon>Streptophyta</taxon>
        <taxon>Embryophyta</taxon>
        <taxon>Tracheophyta</taxon>
        <taxon>Spermatophyta</taxon>
        <taxon>Magnoliopsida</taxon>
        <taxon>eudicotyledons</taxon>
        <taxon>Gunneridae</taxon>
        <taxon>Pentapetalae</taxon>
        <taxon>rosids</taxon>
        <taxon>fabids</taxon>
        <taxon>Fabales</taxon>
        <taxon>Fabaceae</taxon>
        <taxon>Papilionoideae</taxon>
        <taxon>50 kb inversion clade</taxon>
        <taxon>genistoids sensu lato</taxon>
        <taxon>core genistoids</taxon>
        <taxon>Genisteae</taxon>
        <taxon>Lupinus</taxon>
    </lineage>
</organism>
<dbReference type="UniPathway" id="UPA00545">
    <property type="reaction ID" value="UER00823"/>
</dbReference>
<comment type="caution">
    <text evidence="3">The sequence shown here is derived from an EMBL/GenBank/DDBJ whole genome shotgun (WGS) entry which is preliminary data.</text>
</comment>
<dbReference type="OrthoDB" id="2019149at2759"/>
<dbReference type="GO" id="GO:0045490">
    <property type="term" value="P:pectin catabolic process"/>
    <property type="evidence" value="ECO:0007669"/>
    <property type="project" value="UniProtKB-UniPathway"/>
</dbReference>
<gene>
    <name evidence="3" type="ORF">Lalb_Chr03g0032701</name>
</gene>
<keyword evidence="2" id="KW-0964">Secreted</keyword>
<dbReference type="PANTHER" id="PTHR31321">
    <property type="entry name" value="ACYL-COA THIOESTER HYDROLASE YBHC-RELATED"/>
    <property type="match status" value="1"/>
</dbReference>
<keyword evidence="4" id="KW-1185">Reference proteome</keyword>
<dbReference type="InterPro" id="IPR011050">
    <property type="entry name" value="Pectin_lyase_fold/virulence"/>
</dbReference>
<dbReference type="SUPFAM" id="SSF51126">
    <property type="entry name" value="Pectin lyase-like"/>
    <property type="match status" value="1"/>
</dbReference>
<sequence length="83" mass="9707">MGFQDTLLDSDGRHYFKNCYIQGEVYFIFGRGQSYYEGQGVIEDRRQRVPWMKNLTNSQLEQFSLSSFINKDNLLSDIPVTLS</sequence>
<keyword evidence="2" id="KW-0134">Cell wall</keyword>
<dbReference type="PANTHER" id="PTHR31321:SF120">
    <property type="entry name" value="PECTINESTERASE 52-RELATED"/>
    <property type="match status" value="1"/>
</dbReference>
<protein>
    <submittedName>
        <fullName evidence="3">Putative pectinesterase</fullName>
    </submittedName>
</protein>
<dbReference type="GO" id="GO:0030599">
    <property type="term" value="F:pectinesterase activity"/>
    <property type="evidence" value="ECO:0007669"/>
    <property type="project" value="TreeGrafter"/>
</dbReference>
<accession>A0A6A4QTJ9</accession>
<reference evidence="4" key="1">
    <citation type="journal article" date="2020" name="Nat. Commun.">
        <title>Genome sequence of the cluster root forming white lupin.</title>
        <authorList>
            <person name="Hufnagel B."/>
            <person name="Marques A."/>
            <person name="Soriano A."/>
            <person name="Marques L."/>
            <person name="Divol F."/>
            <person name="Doumas P."/>
            <person name="Sallet E."/>
            <person name="Mancinotti D."/>
            <person name="Carrere S."/>
            <person name="Marande W."/>
            <person name="Arribat S."/>
            <person name="Keller J."/>
            <person name="Huneau C."/>
            <person name="Blein T."/>
            <person name="Aime D."/>
            <person name="Laguerre M."/>
            <person name="Taylor J."/>
            <person name="Schubert V."/>
            <person name="Nelson M."/>
            <person name="Geu-Flores F."/>
            <person name="Crespi M."/>
            <person name="Gallardo-Guerrero K."/>
            <person name="Delaux P.-M."/>
            <person name="Salse J."/>
            <person name="Berges H."/>
            <person name="Guyot R."/>
            <person name="Gouzy J."/>
            <person name="Peret B."/>
        </authorList>
    </citation>
    <scope>NUCLEOTIDE SEQUENCE [LARGE SCALE GENOMIC DNA]</scope>
    <source>
        <strain evidence="4">cv. Amiga</strain>
    </source>
</reference>
<name>A0A6A4QTJ9_LUPAL</name>
<dbReference type="EMBL" id="WOCE01000003">
    <property type="protein sequence ID" value="KAE9617180.1"/>
    <property type="molecule type" value="Genomic_DNA"/>
</dbReference>
<evidence type="ECO:0000313" key="4">
    <source>
        <dbReference type="Proteomes" id="UP000447434"/>
    </source>
</evidence>
<proteinExistence type="predicted"/>
<dbReference type="AlphaFoldDB" id="A0A6A4QTJ9"/>
<comment type="subcellular location">
    <subcellularLocation>
        <location evidence="1">Secreted</location>
        <location evidence="1">Cell wall</location>
    </subcellularLocation>
</comment>